<name>A0AAW9S8T5_9BACT</name>
<protein>
    <submittedName>
        <fullName evidence="2">Uncharacterized protein</fullName>
    </submittedName>
</protein>
<dbReference type="Proteomes" id="UP001403385">
    <property type="component" value="Unassembled WGS sequence"/>
</dbReference>
<dbReference type="EMBL" id="JBDKWZ010000004">
    <property type="protein sequence ID" value="MEN7548165.1"/>
    <property type="molecule type" value="Genomic_DNA"/>
</dbReference>
<feature type="transmembrane region" description="Helical" evidence="1">
    <location>
        <begin position="16"/>
        <end position="36"/>
    </location>
</feature>
<reference evidence="2 3" key="1">
    <citation type="submission" date="2024-04" db="EMBL/GenBank/DDBJ databases">
        <title>Novel genus in family Flammeovirgaceae.</title>
        <authorList>
            <person name="Nguyen T.H."/>
            <person name="Vuong T.Q."/>
            <person name="Le H."/>
            <person name="Kim S.-G."/>
        </authorList>
    </citation>
    <scope>NUCLEOTIDE SEQUENCE [LARGE SCALE GENOMIC DNA]</scope>
    <source>
        <strain evidence="2 3">JCM 23209</strain>
    </source>
</reference>
<dbReference type="AlphaFoldDB" id="A0AAW9S8T5"/>
<organism evidence="2 3">
    <name type="scientific">Rapidithrix thailandica</name>
    <dbReference type="NCBI Taxonomy" id="413964"/>
    <lineage>
        <taxon>Bacteria</taxon>
        <taxon>Pseudomonadati</taxon>
        <taxon>Bacteroidota</taxon>
        <taxon>Cytophagia</taxon>
        <taxon>Cytophagales</taxon>
        <taxon>Flammeovirgaceae</taxon>
        <taxon>Rapidithrix</taxon>
    </lineage>
</organism>
<keyword evidence="1" id="KW-0812">Transmembrane</keyword>
<keyword evidence="1" id="KW-1133">Transmembrane helix</keyword>
<sequence>MPNFETRIMSNRTKKYIVLGTFIVGVGGYFIFKLWAANFLPQKYTIGTIVSVYAPAKGGRRADYIFYIHGEEHFGSYAIGSIGDTPHKKNDRYFVRYPEGYPFESIMLFDKPVPTHIKVAPPEGWKKLPE</sequence>
<keyword evidence="3" id="KW-1185">Reference proteome</keyword>
<keyword evidence="1" id="KW-0472">Membrane</keyword>
<proteinExistence type="predicted"/>
<comment type="caution">
    <text evidence="2">The sequence shown here is derived from an EMBL/GenBank/DDBJ whole genome shotgun (WGS) entry which is preliminary data.</text>
</comment>
<accession>A0AAW9S8T5</accession>
<gene>
    <name evidence="2" type="ORF">AAG747_09605</name>
</gene>
<dbReference type="RefSeq" id="WP_346820947.1">
    <property type="nucleotide sequence ID" value="NZ_JBDKWZ010000004.1"/>
</dbReference>
<evidence type="ECO:0000313" key="3">
    <source>
        <dbReference type="Proteomes" id="UP001403385"/>
    </source>
</evidence>
<evidence type="ECO:0000256" key="1">
    <source>
        <dbReference type="SAM" id="Phobius"/>
    </source>
</evidence>
<evidence type="ECO:0000313" key="2">
    <source>
        <dbReference type="EMBL" id="MEN7548165.1"/>
    </source>
</evidence>